<evidence type="ECO:0000259" key="14">
    <source>
        <dbReference type="Pfam" id="PF17900"/>
    </source>
</evidence>
<dbReference type="Gene3D" id="2.60.40.1730">
    <property type="entry name" value="tricorn interacting facor f3 domain"/>
    <property type="match status" value="1"/>
</dbReference>
<dbReference type="GO" id="GO:0016020">
    <property type="term" value="C:membrane"/>
    <property type="evidence" value="ECO:0007669"/>
    <property type="project" value="TreeGrafter"/>
</dbReference>
<dbReference type="InterPro" id="IPR001930">
    <property type="entry name" value="Peptidase_M1"/>
</dbReference>
<feature type="domain" description="Aminopeptidase N-like N-terminal" evidence="14">
    <location>
        <begin position="31"/>
        <end position="202"/>
    </location>
</feature>
<comment type="caution">
    <text evidence="15">The sequence shown here is derived from an EMBL/GenBank/DDBJ whole genome shotgun (WGS) entry which is preliminary data.</text>
</comment>
<evidence type="ECO:0000256" key="12">
    <source>
        <dbReference type="SAM" id="SignalP"/>
    </source>
</evidence>
<keyword evidence="12" id="KW-0732">Signal</keyword>
<keyword evidence="16" id="KW-1185">Reference proteome</keyword>
<dbReference type="EC" id="3.4.11.2" evidence="4"/>
<sequence>MQLSKYYVSALLLIAGLSANAQQLGSTIDVQHYRFALQLNDADNNIKGNATVTAKFLQAANTFSLDLKKKNADGKGMVVSSVTELGKALKFTQDSNRLIITAKAKAGSLHSYVIKYSGVPTDGLIISTNNYGHRTFFGDNWPNRAHNWLPCADHPSDKATVDFIVTAPAHYGVIANGAKVKEQTLPGKLKLTHWSEKAPISTKVMVIGAADFAIDHTGDVNGIPVYAYVFPEDKDTGFKSYTYAKEILPYFIKNVGAFAYEKLANVQSKTIFGGMENASCIFYFEESVKSKTVEELMAHEIAHQWFGDAASEKSWPNLWLSEGFATYMTNLYIESKYGAEKLKERLDIDRRQIIDFEKKRFTPVVDTAVKDNYMQLLNTNSYQKGGWVLHMLRRKLGDELFWKGIRSYYALYKNKNADTDDLRRAMEQASGVDLKQFFKQWLYTAGIPTLIIKQTLFKDSNKLTIQVIQTQKSLFQFPLEFKVGDKVLRKDIKDYSTVIELESSDAAAMEPNSNLLADFVDMSIGTVGQANGGSSQKSGR</sequence>
<dbReference type="GO" id="GO:0043171">
    <property type="term" value="P:peptide catabolic process"/>
    <property type="evidence" value="ECO:0007669"/>
    <property type="project" value="TreeGrafter"/>
</dbReference>
<dbReference type="Pfam" id="PF01433">
    <property type="entry name" value="Peptidase_M1"/>
    <property type="match status" value="1"/>
</dbReference>
<dbReference type="InterPro" id="IPR014782">
    <property type="entry name" value="Peptidase_M1_dom"/>
</dbReference>
<dbReference type="Proteomes" id="UP000189739">
    <property type="component" value="Unassembled WGS sequence"/>
</dbReference>
<dbReference type="GO" id="GO:0006508">
    <property type="term" value="P:proteolysis"/>
    <property type="evidence" value="ECO:0007669"/>
    <property type="project" value="UniProtKB-KW"/>
</dbReference>
<evidence type="ECO:0000256" key="2">
    <source>
        <dbReference type="ARBA" id="ARBA00001947"/>
    </source>
</evidence>
<evidence type="ECO:0000313" key="16">
    <source>
        <dbReference type="Proteomes" id="UP000189739"/>
    </source>
</evidence>
<dbReference type="PANTHER" id="PTHR11533:SF174">
    <property type="entry name" value="PUROMYCIN-SENSITIVE AMINOPEPTIDASE-RELATED"/>
    <property type="match status" value="1"/>
</dbReference>
<dbReference type="GO" id="GO:0042277">
    <property type="term" value="F:peptide binding"/>
    <property type="evidence" value="ECO:0007669"/>
    <property type="project" value="TreeGrafter"/>
</dbReference>
<keyword evidence="11" id="KW-0482">Metalloprotease</keyword>
<dbReference type="AlphaFoldDB" id="A0A1S9PK01"/>
<dbReference type="STRING" id="1792845.BC343_20045"/>
<dbReference type="PANTHER" id="PTHR11533">
    <property type="entry name" value="PROTEASE M1 ZINC METALLOPROTEASE"/>
    <property type="match status" value="1"/>
</dbReference>
<evidence type="ECO:0000313" key="15">
    <source>
        <dbReference type="EMBL" id="OOQ61280.1"/>
    </source>
</evidence>
<evidence type="ECO:0000256" key="9">
    <source>
        <dbReference type="ARBA" id="ARBA00022801"/>
    </source>
</evidence>
<gene>
    <name evidence="15" type="ORF">BC343_20045</name>
</gene>
<dbReference type="RefSeq" id="WP_078346559.1">
    <property type="nucleotide sequence ID" value="NZ_MBTF01000002.1"/>
</dbReference>
<keyword evidence="9" id="KW-0378">Hydrolase</keyword>
<organism evidence="15 16">
    <name type="scientific">Mucilaginibacter pedocola</name>
    <dbReference type="NCBI Taxonomy" id="1792845"/>
    <lineage>
        <taxon>Bacteria</taxon>
        <taxon>Pseudomonadati</taxon>
        <taxon>Bacteroidota</taxon>
        <taxon>Sphingobacteriia</taxon>
        <taxon>Sphingobacteriales</taxon>
        <taxon>Sphingobacteriaceae</taxon>
        <taxon>Mucilaginibacter</taxon>
    </lineage>
</organism>
<dbReference type="CDD" id="cd09603">
    <property type="entry name" value="M1_APN_like"/>
    <property type="match status" value="1"/>
</dbReference>
<dbReference type="OrthoDB" id="100605at2"/>
<keyword evidence="7" id="KW-0645">Protease</keyword>
<comment type="catalytic activity">
    <reaction evidence="1">
        <text>Release of an N-terminal amino acid, Xaa-|-Yaa- from a peptide, amide or arylamide. Xaa is preferably Ala, but may be most amino acids including Pro (slow action). When a terminal hydrophobic residue is followed by a prolyl residue, the two may be released as an intact Xaa-Pro dipeptide.</text>
        <dbReference type="EC" id="3.4.11.2"/>
    </reaction>
</comment>
<dbReference type="EMBL" id="MBTF01000002">
    <property type="protein sequence ID" value="OOQ61280.1"/>
    <property type="molecule type" value="Genomic_DNA"/>
</dbReference>
<evidence type="ECO:0000259" key="13">
    <source>
        <dbReference type="Pfam" id="PF01433"/>
    </source>
</evidence>
<dbReference type="GO" id="GO:0070006">
    <property type="term" value="F:metalloaminopeptidase activity"/>
    <property type="evidence" value="ECO:0007669"/>
    <property type="project" value="TreeGrafter"/>
</dbReference>
<keyword evidence="6" id="KW-0031">Aminopeptidase</keyword>
<comment type="similarity">
    <text evidence="3">Belongs to the peptidase M1 family.</text>
</comment>
<dbReference type="InterPro" id="IPR050344">
    <property type="entry name" value="Peptidase_M1_aminopeptidases"/>
</dbReference>
<dbReference type="InterPro" id="IPR045357">
    <property type="entry name" value="Aminopeptidase_N-like_N"/>
</dbReference>
<dbReference type="SUPFAM" id="SSF63737">
    <property type="entry name" value="Leukotriene A4 hydrolase N-terminal domain"/>
    <property type="match status" value="1"/>
</dbReference>
<dbReference type="SUPFAM" id="SSF55486">
    <property type="entry name" value="Metalloproteases ('zincins'), catalytic domain"/>
    <property type="match status" value="1"/>
</dbReference>
<dbReference type="InterPro" id="IPR027268">
    <property type="entry name" value="Peptidase_M4/M1_CTD_sf"/>
</dbReference>
<feature type="domain" description="Peptidase M1 membrane alanine aminopeptidase" evidence="13">
    <location>
        <begin position="263"/>
        <end position="441"/>
    </location>
</feature>
<dbReference type="GO" id="GO:0005615">
    <property type="term" value="C:extracellular space"/>
    <property type="evidence" value="ECO:0007669"/>
    <property type="project" value="TreeGrafter"/>
</dbReference>
<feature type="chain" id="PRO_5012255944" description="Aminopeptidase N" evidence="12">
    <location>
        <begin position="22"/>
        <end position="540"/>
    </location>
</feature>
<evidence type="ECO:0000256" key="6">
    <source>
        <dbReference type="ARBA" id="ARBA00022438"/>
    </source>
</evidence>
<dbReference type="GO" id="GO:0005737">
    <property type="term" value="C:cytoplasm"/>
    <property type="evidence" value="ECO:0007669"/>
    <property type="project" value="TreeGrafter"/>
</dbReference>
<dbReference type="Pfam" id="PF17900">
    <property type="entry name" value="Peptidase_M1_N"/>
    <property type="match status" value="1"/>
</dbReference>
<dbReference type="PRINTS" id="PR00756">
    <property type="entry name" value="ALADIPTASE"/>
</dbReference>
<dbReference type="GO" id="GO:0016285">
    <property type="term" value="F:alanyl aminopeptidase activity"/>
    <property type="evidence" value="ECO:0007669"/>
    <property type="project" value="UniProtKB-EC"/>
</dbReference>
<reference evidence="15 16" key="1">
    <citation type="submission" date="2016-07" db="EMBL/GenBank/DDBJ databases">
        <title>Genomic analysis of zinc-resistant bacterium Mucilaginibacter pedocola TBZ30.</title>
        <authorList>
            <person name="Huang J."/>
            <person name="Tang J."/>
        </authorList>
    </citation>
    <scope>NUCLEOTIDE SEQUENCE [LARGE SCALE GENOMIC DNA]</scope>
    <source>
        <strain evidence="15 16">TBZ30</strain>
    </source>
</reference>
<evidence type="ECO:0000256" key="10">
    <source>
        <dbReference type="ARBA" id="ARBA00022833"/>
    </source>
</evidence>
<evidence type="ECO:0000256" key="3">
    <source>
        <dbReference type="ARBA" id="ARBA00010136"/>
    </source>
</evidence>
<dbReference type="InterPro" id="IPR042097">
    <property type="entry name" value="Aminopeptidase_N-like_N_sf"/>
</dbReference>
<evidence type="ECO:0000256" key="5">
    <source>
        <dbReference type="ARBA" id="ARBA00015611"/>
    </source>
</evidence>
<comment type="cofactor">
    <cofactor evidence="2">
        <name>Zn(2+)</name>
        <dbReference type="ChEBI" id="CHEBI:29105"/>
    </cofactor>
</comment>
<keyword evidence="8" id="KW-0479">Metal-binding</keyword>
<name>A0A1S9PK01_9SPHI</name>
<accession>A0A1S9PK01</accession>
<evidence type="ECO:0000256" key="7">
    <source>
        <dbReference type="ARBA" id="ARBA00022670"/>
    </source>
</evidence>
<dbReference type="Gene3D" id="1.10.390.10">
    <property type="entry name" value="Neutral Protease Domain 2"/>
    <property type="match status" value="1"/>
</dbReference>
<evidence type="ECO:0000256" key="8">
    <source>
        <dbReference type="ARBA" id="ARBA00022723"/>
    </source>
</evidence>
<protein>
    <recommendedName>
        <fullName evidence="5">Aminopeptidase N</fullName>
        <ecNumber evidence="4">3.4.11.2</ecNumber>
    </recommendedName>
</protein>
<evidence type="ECO:0000256" key="4">
    <source>
        <dbReference type="ARBA" id="ARBA00012564"/>
    </source>
</evidence>
<keyword evidence="10" id="KW-0862">Zinc</keyword>
<proteinExistence type="inferred from homology"/>
<feature type="signal peptide" evidence="12">
    <location>
        <begin position="1"/>
        <end position="21"/>
    </location>
</feature>
<evidence type="ECO:0000256" key="1">
    <source>
        <dbReference type="ARBA" id="ARBA00000098"/>
    </source>
</evidence>
<evidence type="ECO:0000256" key="11">
    <source>
        <dbReference type="ARBA" id="ARBA00023049"/>
    </source>
</evidence>
<dbReference type="GO" id="GO:0008270">
    <property type="term" value="F:zinc ion binding"/>
    <property type="evidence" value="ECO:0007669"/>
    <property type="project" value="InterPro"/>
</dbReference>